<accession>A0A848LAQ8</accession>
<name>A0A848LAQ8_9BACT</name>
<sequence>MQRLAEVLPPFDPRSLEDGRSSTLVSLIRRQGQGMFRQDLLGAYDGRCALTGCGVPEVLEAAHLIPYRGRSTNHPRNGVLLRSDLHALFDQRLLSFDGRTYRARLDPSLKGTEYEELDGRKLRLPRERSLWPDVAALARRTG</sequence>
<evidence type="ECO:0000259" key="1">
    <source>
        <dbReference type="Pfam" id="PF13391"/>
    </source>
</evidence>
<protein>
    <recommendedName>
        <fullName evidence="1">HNH nuclease domain-containing protein</fullName>
    </recommendedName>
</protein>
<gene>
    <name evidence="2" type="ORF">HG543_14185</name>
</gene>
<dbReference type="Pfam" id="PF13391">
    <property type="entry name" value="HNH_2"/>
    <property type="match status" value="1"/>
</dbReference>
<dbReference type="Proteomes" id="UP000518300">
    <property type="component" value="Unassembled WGS sequence"/>
</dbReference>
<dbReference type="RefSeq" id="WP_169345277.1">
    <property type="nucleotide sequence ID" value="NZ_JABBJJ010000053.1"/>
</dbReference>
<dbReference type="AlphaFoldDB" id="A0A848LAQ8"/>
<dbReference type="EMBL" id="JABBJJ010000053">
    <property type="protein sequence ID" value="NMO15989.1"/>
    <property type="molecule type" value="Genomic_DNA"/>
</dbReference>
<evidence type="ECO:0000313" key="2">
    <source>
        <dbReference type="EMBL" id="NMO15989.1"/>
    </source>
</evidence>
<feature type="domain" description="HNH nuclease" evidence="1">
    <location>
        <begin position="48"/>
        <end position="97"/>
    </location>
</feature>
<dbReference type="InterPro" id="IPR003615">
    <property type="entry name" value="HNH_nuc"/>
</dbReference>
<reference evidence="2 3" key="1">
    <citation type="submission" date="2020-04" db="EMBL/GenBank/DDBJ databases">
        <title>Draft genome of Pyxidicoccus fallax type strain.</title>
        <authorList>
            <person name="Whitworth D.E."/>
        </authorList>
    </citation>
    <scope>NUCLEOTIDE SEQUENCE [LARGE SCALE GENOMIC DNA]</scope>
    <source>
        <strain evidence="2 3">DSM 14698</strain>
    </source>
</reference>
<organism evidence="2 3">
    <name type="scientific">Pyxidicoccus fallax</name>
    <dbReference type="NCBI Taxonomy" id="394095"/>
    <lineage>
        <taxon>Bacteria</taxon>
        <taxon>Pseudomonadati</taxon>
        <taxon>Myxococcota</taxon>
        <taxon>Myxococcia</taxon>
        <taxon>Myxococcales</taxon>
        <taxon>Cystobacterineae</taxon>
        <taxon>Myxococcaceae</taxon>
        <taxon>Pyxidicoccus</taxon>
    </lineage>
</organism>
<evidence type="ECO:0000313" key="3">
    <source>
        <dbReference type="Proteomes" id="UP000518300"/>
    </source>
</evidence>
<comment type="caution">
    <text evidence="2">The sequence shown here is derived from an EMBL/GenBank/DDBJ whole genome shotgun (WGS) entry which is preliminary data.</text>
</comment>
<proteinExistence type="predicted"/>
<keyword evidence="3" id="KW-1185">Reference proteome</keyword>